<feature type="region of interest" description="Disordered" evidence="1">
    <location>
        <begin position="182"/>
        <end position="210"/>
    </location>
</feature>
<sequence length="252" mass="26692">MFSSVNCFHGCEIPVQDLDTDFALGGELVLNGATDSDAAVTIITKRDIRWTRHMNMIPTRSEGSNFPSHPSIHLDHQQYVPAGLVLAQRHPVVRRHRDVGAVNKRRPDVGVFVALVGGEDGGEVSDLLAPVGGEDVELVVVDSDFAVGVSGSDGDLEVGGEEVGDGGDVEGVDGGVLEGEAGLFGLENGPDDEEGEEADEEDDEEDGADAADDPLSAVFVVAALFCAHGEFWRGREEMSFVNCEGGAVWMSR</sequence>
<evidence type="ECO:0000256" key="1">
    <source>
        <dbReference type="SAM" id="MobiDB-lite"/>
    </source>
</evidence>
<dbReference type="EMBL" id="LNRQ01000004">
    <property type="protein sequence ID" value="KZM99200.1"/>
    <property type="molecule type" value="Genomic_DNA"/>
</dbReference>
<dbReference type="OMA" id="GREEMSF"/>
<accession>A0A162ADF4</accession>
<feature type="compositionally biased region" description="Acidic residues" evidence="1">
    <location>
        <begin position="189"/>
        <end position="210"/>
    </location>
</feature>
<proteinExistence type="predicted"/>
<protein>
    <submittedName>
        <fullName evidence="2">Uncharacterized protein</fullName>
    </submittedName>
</protein>
<dbReference type="AlphaFoldDB" id="A0A162ADF4"/>
<organism evidence="2">
    <name type="scientific">Daucus carota subsp. sativus</name>
    <name type="common">Carrot</name>
    <dbReference type="NCBI Taxonomy" id="79200"/>
    <lineage>
        <taxon>Eukaryota</taxon>
        <taxon>Viridiplantae</taxon>
        <taxon>Streptophyta</taxon>
        <taxon>Embryophyta</taxon>
        <taxon>Tracheophyta</taxon>
        <taxon>Spermatophyta</taxon>
        <taxon>Magnoliopsida</taxon>
        <taxon>eudicotyledons</taxon>
        <taxon>Gunneridae</taxon>
        <taxon>Pentapetalae</taxon>
        <taxon>asterids</taxon>
        <taxon>campanulids</taxon>
        <taxon>Apiales</taxon>
        <taxon>Apiaceae</taxon>
        <taxon>Apioideae</taxon>
        <taxon>Scandiceae</taxon>
        <taxon>Daucinae</taxon>
        <taxon>Daucus</taxon>
        <taxon>Daucus sect. Daucus</taxon>
    </lineage>
</organism>
<gene>
    <name evidence="2" type="ORF">DCAR_013438</name>
</gene>
<dbReference type="Gramene" id="KZM99200">
    <property type="protein sequence ID" value="KZM99200"/>
    <property type="gene ID" value="DCAR_013438"/>
</dbReference>
<comment type="caution">
    <text evidence="2">The sequence shown here is derived from an EMBL/GenBank/DDBJ whole genome shotgun (WGS) entry which is preliminary data.</text>
</comment>
<evidence type="ECO:0000313" key="2">
    <source>
        <dbReference type="EMBL" id="KZM99200.1"/>
    </source>
</evidence>
<reference evidence="2" key="1">
    <citation type="journal article" date="2016" name="Nat. Genet.">
        <title>A high-quality carrot genome assembly provides new insights into carotenoid accumulation and asterid genome evolution.</title>
        <authorList>
            <person name="Iorizzo M."/>
            <person name="Ellison S."/>
            <person name="Senalik D."/>
            <person name="Zeng P."/>
            <person name="Satapoomin P."/>
            <person name="Huang J."/>
            <person name="Bowman M."/>
            <person name="Iovene M."/>
            <person name="Sanseverino W."/>
            <person name="Cavagnaro P."/>
            <person name="Yildiz M."/>
            <person name="Macko-Podgorni A."/>
            <person name="Moranska E."/>
            <person name="Grzebelus E."/>
            <person name="Grzebelus D."/>
            <person name="Ashrafi H."/>
            <person name="Zheng Z."/>
            <person name="Cheng S."/>
            <person name="Spooner D."/>
            <person name="Van Deynze A."/>
            <person name="Simon P."/>
        </authorList>
    </citation>
    <scope>NUCLEOTIDE SEQUENCE [LARGE SCALE GENOMIC DNA]</scope>
    <source>
        <tissue evidence="2">Leaf</tissue>
    </source>
</reference>
<name>A0A162ADF4_DAUCS</name>